<keyword evidence="4" id="KW-1185">Reference proteome</keyword>
<dbReference type="SUPFAM" id="SSF53822">
    <property type="entry name" value="Periplasmic binding protein-like I"/>
    <property type="match status" value="1"/>
</dbReference>
<accession>A0AAV4HDJ2</accession>
<organism evidence="3 4">
    <name type="scientific">Elysia marginata</name>
    <dbReference type="NCBI Taxonomy" id="1093978"/>
    <lineage>
        <taxon>Eukaryota</taxon>
        <taxon>Metazoa</taxon>
        <taxon>Spiralia</taxon>
        <taxon>Lophotrochozoa</taxon>
        <taxon>Mollusca</taxon>
        <taxon>Gastropoda</taxon>
        <taxon>Heterobranchia</taxon>
        <taxon>Euthyneura</taxon>
        <taxon>Panpulmonata</taxon>
        <taxon>Sacoglossa</taxon>
        <taxon>Placobranchoidea</taxon>
        <taxon>Plakobranchidae</taxon>
        <taxon>Elysia</taxon>
    </lineage>
</organism>
<gene>
    <name evidence="3" type="ORF">ElyMa_006294400</name>
</gene>
<proteinExistence type="predicted"/>
<keyword evidence="2" id="KW-1133">Transmembrane helix</keyword>
<reference evidence="3 4" key="1">
    <citation type="journal article" date="2021" name="Elife">
        <title>Chloroplast acquisition without the gene transfer in kleptoplastic sea slugs, Plakobranchus ocellatus.</title>
        <authorList>
            <person name="Maeda T."/>
            <person name="Takahashi S."/>
            <person name="Yoshida T."/>
            <person name="Shimamura S."/>
            <person name="Takaki Y."/>
            <person name="Nagai Y."/>
            <person name="Toyoda A."/>
            <person name="Suzuki Y."/>
            <person name="Arimoto A."/>
            <person name="Ishii H."/>
            <person name="Satoh N."/>
            <person name="Nishiyama T."/>
            <person name="Hasebe M."/>
            <person name="Maruyama T."/>
            <person name="Minagawa J."/>
            <person name="Obokata J."/>
            <person name="Shigenobu S."/>
        </authorList>
    </citation>
    <scope>NUCLEOTIDE SEQUENCE [LARGE SCALE GENOMIC DNA]</scope>
</reference>
<evidence type="ECO:0000256" key="1">
    <source>
        <dbReference type="SAM" id="MobiDB-lite"/>
    </source>
</evidence>
<name>A0AAV4HDJ2_9GAST</name>
<protein>
    <recommendedName>
        <fullName evidence="5">Receptor ligand binding region domain-containing protein</fullName>
    </recommendedName>
</protein>
<feature type="transmembrane region" description="Helical" evidence="2">
    <location>
        <begin position="167"/>
        <end position="188"/>
    </location>
</feature>
<sequence>MVDSCCTGDLCFEGVRKSTFPRLNQVLVFRDSQETNTHNSECIGNFCGPGQSRMVHSVEHGREDDKYLGLEQGNGKRLPRLHCCPCQYYLYETEFVNQEDRSSITERNSEWHTKAGTFLQETWLYITRTIQPRRVSNAVILQPNIPCHHYRQNPLSSRSNNRRCNEAAFLFFLLVFMSSTLTLLPRVVSTQTTPQTQLDLNLGILVAESCANNFITSAEETAQSAINAFYALVNATDSTAGSSSPAVLVSARTYPYCGTKEIIASLDPILNNATVDVVLALTNYDVHASFLPLAEIYEKAYVALNVFLPTASFDQSASIFPSFSQMALMLAKLLDTYKWQNVFVVQTKLNKWDDFTNIFFFKMSSLDFQVTLGTILTPSTDEANARTVLAQVESKHKVSLLVITSETFSSSKCPSLCKHLGTSKKKTKQPSIVVRKQKTKNLLEKDDTGHFRGSQDSPGLPEE</sequence>
<dbReference type="InterPro" id="IPR028082">
    <property type="entry name" value="Peripla_BP_I"/>
</dbReference>
<dbReference type="AlphaFoldDB" id="A0AAV4HDJ2"/>
<comment type="caution">
    <text evidence="3">The sequence shown here is derived from an EMBL/GenBank/DDBJ whole genome shotgun (WGS) entry which is preliminary data.</text>
</comment>
<keyword evidence="2" id="KW-0812">Transmembrane</keyword>
<evidence type="ECO:0000313" key="3">
    <source>
        <dbReference type="EMBL" id="GFR96293.1"/>
    </source>
</evidence>
<feature type="region of interest" description="Disordered" evidence="1">
    <location>
        <begin position="437"/>
        <end position="463"/>
    </location>
</feature>
<keyword evidence="2" id="KW-0472">Membrane</keyword>
<evidence type="ECO:0000256" key="2">
    <source>
        <dbReference type="SAM" id="Phobius"/>
    </source>
</evidence>
<feature type="compositionally biased region" description="Basic and acidic residues" evidence="1">
    <location>
        <begin position="441"/>
        <end position="450"/>
    </location>
</feature>
<evidence type="ECO:0008006" key="5">
    <source>
        <dbReference type="Google" id="ProtNLM"/>
    </source>
</evidence>
<evidence type="ECO:0000313" key="4">
    <source>
        <dbReference type="Proteomes" id="UP000762676"/>
    </source>
</evidence>
<dbReference type="EMBL" id="BMAT01012657">
    <property type="protein sequence ID" value="GFR96293.1"/>
    <property type="molecule type" value="Genomic_DNA"/>
</dbReference>
<dbReference type="Proteomes" id="UP000762676">
    <property type="component" value="Unassembled WGS sequence"/>
</dbReference>